<gene>
    <name evidence="2" type="ORF">PG994_009936</name>
</gene>
<feature type="compositionally biased region" description="Polar residues" evidence="1">
    <location>
        <begin position="18"/>
        <end position="29"/>
    </location>
</feature>
<dbReference type="Proteomes" id="UP001480595">
    <property type="component" value="Unassembled WGS sequence"/>
</dbReference>
<dbReference type="EMBL" id="JAQQWL010000011">
    <property type="protein sequence ID" value="KAK8048206.1"/>
    <property type="molecule type" value="Genomic_DNA"/>
</dbReference>
<feature type="compositionally biased region" description="Low complexity" evidence="1">
    <location>
        <begin position="38"/>
        <end position="55"/>
    </location>
</feature>
<proteinExistence type="predicted"/>
<organism evidence="2 3">
    <name type="scientific">Apiospora phragmitis</name>
    <dbReference type="NCBI Taxonomy" id="2905665"/>
    <lineage>
        <taxon>Eukaryota</taxon>
        <taxon>Fungi</taxon>
        <taxon>Dikarya</taxon>
        <taxon>Ascomycota</taxon>
        <taxon>Pezizomycotina</taxon>
        <taxon>Sordariomycetes</taxon>
        <taxon>Xylariomycetidae</taxon>
        <taxon>Amphisphaeriales</taxon>
        <taxon>Apiosporaceae</taxon>
        <taxon>Apiospora</taxon>
    </lineage>
</organism>
<sequence length="402" mass="43077">MAPAELKGQAPKYFQDSVIDTPSSSTMADGNTFGGSGPSSQPSGSKRPGSSPLSGNDSAKKPMTFLGARSASAAPSTTGVIFGSPSVAPHHRPSIFPSTPNSFAPPPPALAPSPTSYSAPLMVPSSSFQPGQWASPSTANKATYPPVLTPAQQQDLTNSNAEDYLDWLKQLDLQPPEGIINWKKAEITFTAHSLVNFGNLELILVTKGCLHLPRALWDAADKQVKTEHDLDFFQEIYRNECVELVTSTAVPFSVTFPRHLLPLGSVYSTRRSNTRVADPPSLIAHLYIDISKPSKSLWLVTSGFGEPGIFGLTTCECKLAESVSVKFDIAKLVDDVRTLGPSAPSGPIMSNEQHVVQTFRDPALAFHSADFYHLAKPDALELEEAIRKGWSKDGFASSSLAP</sequence>
<dbReference type="GeneID" id="92094408"/>
<dbReference type="RefSeq" id="XP_066710455.1">
    <property type="nucleotide sequence ID" value="XM_066861345.1"/>
</dbReference>
<accession>A0ABR1TNG2</accession>
<protein>
    <submittedName>
        <fullName evidence="2">Uncharacterized protein</fullName>
    </submittedName>
</protein>
<reference evidence="2 3" key="1">
    <citation type="submission" date="2023-01" db="EMBL/GenBank/DDBJ databases">
        <title>Analysis of 21 Apiospora genomes using comparative genomics revels a genus with tremendous synthesis potential of carbohydrate active enzymes and secondary metabolites.</title>
        <authorList>
            <person name="Sorensen T."/>
        </authorList>
    </citation>
    <scope>NUCLEOTIDE SEQUENCE [LARGE SCALE GENOMIC DNA]</scope>
    <source>
        <strain evidence="2 3">CBS 135458</strain>
    </source>
</reference>
<keyword evidence="3" id="KW-1185">Reference proteome</keyword>
<evidence type="ECO:0000313" key="2">
    <source>
        <dbReference type="EMBL" id="KAK8048206.1"/>
    </source>
</evidence>
<feature type="region of interest" description="Disordered" evidence="1">
    <location>
        <begin position="1"/>
        <end position="64"/>
    </location>
</feature>
<evidence type="ECO:0000313" key="3">
    <source>
        <dbReference type="Proteomes" id="UP001480595"/>
    </source>
</evidence>
<name>A0ABR1TNG2_9PEZI</name>
<feature type="region of interest" description="Disordered" evidence="1">
    <location>
        <begin position="91"/>
        <end position="115"/>
    </location>
</feature>
<comment type="caution">
    <text evidence="2">The sequence shown here is derived from an EMBL/GenBank/DDBJ whole genome shotgun (WGS) entry which is preliminary data.</text>
</comment>
<evidence type="ECO:0000256" key="1">
    <source>
        <dbReference type="SAM" id="MobiDB-lite"/>
    </source>
</evidence>